<gene>
    <name evidence="2" type="ORF">FOMPIDRAFT_1053893</name>
</gene>
<name>S8DRA3_FOMSC</name>
<feature type="region of interest" description="Disordered" evidence="1">
    <location>
        <begin position="1"/>
        <end position="21"/>
    </location>
</feature>
<organism evidence="2 3">
    <name type="scientific">Fomitopsis schrenkii</name>
    <name type="common">Brown rot fungus</name>
    <dbReference type="NCBI Taxonomy" id="2126942"/>
    <lineage>
        <taxon>Eukaryota</taxon>
        <taxon>Fungi</taxon>
        <taxon>Dikarya</taxon>
        <taxon>Basidiomycota</taxon>
        <taxon>Agaricomycotina</taxon>
        <taxon>Agaricomycetes</taxon>
        <taxon>Polyporales</taxon>
        <taxon>Fomitopsis</taxon>
    </lineage>
</organism>
<evidence type="ECO:0000256" key="1">
    <source>
        <dbReference type="SAM" id="MobiDB-lite"/>
    </source>
</evidence>
<protein>
    <submittedName>
        <fullName evidence="2">Uncharacterized protein</fullName>
    </submittedName>
</protein>
<keyword evidence="3" id="KW-1185">Reference proteome</keyword>
<evidence type="ECO:0000313" key="2">
    <source>
        <dbReference type="EMBL" id="EPS95801.1"/>
    </source>
</evidence>
<dbReference type="OrthoDB" id="10632671at2759"/>
<evidence type="ECO:0000313" key="3">
    <source>
        <dbReference type="Proteomes" id="UP000015241"/>
    </source>
</evidence>
<accession>S8DRA3</accession>
<sequence>MPKSATPRLSPLLNPHPYPSEHRQAWHDRRQYANRLSWFYPEWLIDLFDVLGYPRNWAAHG</sequence>
<proteinExistence type="predicted"/>
<dbReference type="EMBL" id="KE504200">
    <property type="protein sequence ID" value="EPS95801.1"/>
    <property type="molecule type" value="Genomic_DNA"/>
</dbReference>
<dbReference type="HOGENOM" id="CLU_3032340_0_0_1"/>
<dbReference type="Proteomes" id="UP000015241">
    <property type="component" value="Unassembled WGS sequence"/>
</dbReference>
<dbReference type="AlphaFoldDB" id="S8DRA3"/>
<reference evidence="2 3" key="1">
    <citation type="journal article" date="2012" name="Science">
        <title>The Paleozoic origin of enzymatic lignin decomposition reconstructed from 31 fungal genomes.</title>
        <authorList>
            <person name="Floudas D."/>
            <person name="Binder M."/>
            <person name="Riley R."/>
            <person name="Barry K."/>
            <person name="Blanchette R.A."/>
            <person name="Henrissat B."/>
            <person name="Martinez A.T."/>
            <person name="Otillar R."/>
            <person name="Spatafora J.W."/>
            <person name="Yadav J.S."/>
            <person name="Aerts A."/>
            <person name="Benoit I."/>
            <person name="Boyd A."/>
            <person name="Carlson A."/>
            <person name="Copeland A."/>
            <person name="Coutinho P.M."/>
            <person name="de Vries R.P."/>
            <person name="Ferreira P."/>
            <person name="Findley K."/>
            <person name="Foster B."/>
            <person name="Gaskell J."/>
            <person name="Glotzer D."/>
            <person name="Gorecki P."/>
            <person name="Heitman J."/>
            <person name="Hesse C."/>
            <person name="Hori C."/>
            <person name="Igarashi K."/>
            <person name="Jurgens J.A."/>
            <person name="Kallen N."/>
            <person name="Kersten P."/>
            <person name="Kohler A."/>
            <person name="Kuees U."/>
            <person name="Kumar T.K.A."/>
            <person name="Kuo A."/>
            <person name="LaButti K."/>
            <person name="Larrondo L.F."/>
            <person name="Lindquist E."/>
            <person name="Ling A."/>
            <person name="Lombard V."/>
            <person name="Lucas S."/>
            <person name="Lundell T."/>
            <person name="Martin R."/>
            <person name="McLaughlin D.J."/>
            <person name="Morgenstern I."/>
            <person name="Morin E."/>
            <person name="Murat C."/>
            <person name="Nagy L.G."/>
            <person name="Nolan M."/>
            <person name="Ohm R.A."/>
            <person name="Patyshakuliyeva A."/>
            <person name="Rokas A."/>
            <person name="Ruiz-Duenas F.J."/>
            <person name="Sabat G."/>
            <person name="Salamov A."/>
            <person name="Samejima M."/>
            <person name="Schmutz J."/>
            <person name="Slot J.C."/>
            <person name="St John F."/>
            <person name="Stenlid J."/>
            <person name="Sun H."/>
            <person name="Sun S."/>
            <person name="Syed K."/>
            <person name="Tsang A."/>
            <person name="Wiebenga A."/>
            <person name="Young D."/>
            <person name="Pisabarro A."/>
            <person name="Eastwood D.C."/>
            <person name="Martin F."/>
            <person name="Cullen D."/>
            <person name="Grigoriev I.V."/>
            <person name="Hibbett D.S."/>
        </authorList>
    </citation>
    <scope>NUCLEOTIDE SEQUENCE</scope>
    <source>
        <strain evidence="3">FP-58527</strain>
    </source>
</reference>
<dbReference type="InParanoid" id="S8DRA3"/>